<name>A0A4Y2E0F8_ARAVE</name>
<reference evidence="2 3" key="1">
    <citation type="journal article" date="2019" name="Sci. Rep.">
        <title>Orb-weaving spider Araneus ventricosus genome elucidates the spidroin gene catalogue.</title>
        <authorList>
            <person name="Kono N."/>
            <person name="Nakamura H."/>
            <person name="Ohtoshi R."/>
            <person name="Moran D.A.P."/>
            <person name="Shinohara A."/>
            <person name="Yoshida Y."/>
            <person name="Fujiwara M."/>
            <person name="Mori M."/>
            <person name="Tomita M."/>
            <person name="Arakawa K."/>
        </authorList>
    </citation>
    <scope>NUCLEOTIDE SEQUENCE [LARGE SCALE GENOMIC DNA]</scope>
</reference>
<evidence type="ECO:0000313" key="2">
    <source>
        <dbReference type="EMBL" id="GBM22127.1"/>
    </source>
</evidence>
<gene>
    <name evidence="2" type="ORF">AVEN_266486_1</name>
</gene>
<organism evidence="2 3">
    <name type="scientific">Araneus ventricosus</name>
    <name type="common">Orbweaver spider</name>
    <name type="synonym">Epeira ventricosa</name>
    <dbReference type="NCBI Taxonomy" id="182803"/>
    <lineage>
        <taxon>Eukaryota</taxon>
        <taxon>Metazoa</taxon>
        <taxon>Ecdysozoa</taxon>
        <taxon>Arthropoda</taxon>
        <taxon>Chelicerata</taxon>
        <taxon>Arachnida</taxon>
        <taxon>Araneae</taxon>
        <taxon>Araneomorphae</taxon>
        <taxon>Entelegynae</taxon>
        <taxon>Araneoidea</taxon>
        <taxon>Araneidae</taxon>
        <taxon>Araneus</taxon>
    </lineage>
</organism>
<protein>
    <submittedName>
        <fullName evidence="2">Uncharacterized protein</fullName>
    </submittedName>
</protein>
<feature type="region of interest" description="Disordered" evidence="1">
    <location>
        <begin position="91"/>
        <end position="133"/>
    </location>
</feature>
<proteinExistence type="predicted"/>
<evidence type="ECO:0000256" key="1">
    <source>
        <dbReference type="SAM" id="MobiDB-lite"/>
    </source>
</evidence>
<dbReference type="Proteomes" id="UP000499080">
    <property type="component" value="Unassembled WGS sequence"/>
</dbReference>
<evidence type="ECO:0000313" key="3">
    <source>
        <dbReference type="Proteomes" id="UP000499080"/>
    </source>
</evidence>
<dbReference type="EMBL" id="BGPR01000474">
    <property type="protein sequence ID" value="GBM22127.1"/>
    <property type="molecule type" value="Genomic_DNA"/>
</dbReference>
<comment type="caution">
    <text evidence="2">The sequence shown here is derived from an EMBL/GenBank/DDBJ whole genome shotgun (WGS) entry which is preliminary data.</text>
</comment>
<keyword evidence="3" id="KW-1185">Reference proteome</keyword>
<accession>A0A4Y2E0F8</accession>
<sequence>MPASKEQSSLSYLLVNYLDCLAIRQLFLLKSLAVHPLSDCSLSVRSLINKCMSAQCKLLSNSKLGMTTTTLKPACVVHTYPPHPAYPIGCKAKVDGRGGGPPTRGGPQAQAHPNNKRNERRAPSPAIAEPMRF</sequence>
<dbReference type="AlphaFoldDB" id="A0A4Y2E0F8"/>